<dbReference type="AlphaFoldDB" id="A0A1K2IGT8"/>
<evidence type="ECO:0000313" key="2">
    <source>
        <dbReference type="Proteomes" id="UP000182544"/>
    </source>
</evidence>
<dbReference type="Proteomes" id="UP000182544">
    <property type="component" value="Unassembled WGS sequence"/>
</dbReference>
<evidence type="ECO:0000313" key="1">
    <source>
        <dbReference type="EMBL" id="SFZ91599.1"/>
    </source>
</evidence>
<dbReference type="EMBL" id="FPKV01000002">
    <property type="protein sequence ID" value="SFZ91599.1"/>
    <property type="molecule type" value="Genomic_DNA"/>
</dbReference>
<proteinExistence type="predicted"/>
<gene>
    <name evidence="1" type="ORF">SAMN05428642_102158</name>
</gene>
<name>A0A1K2IGT8_9FLAO</name>
<sequence length="395" mass="45039">MKKIILVLIIMNSGICQSQFYDSFDNKPIDGWFTLTGDGDATMDFIQKDGYARILVDATKDKHNVWWALIKRDITSSLDLSKLSDPDFELRVEAKIRVSHAPKRVNFMINTQRTTNYHKQLREFDIPDTQGWHTISMTTKDLDAVPGDTLYVQLAATDWGLDTFYVDVDYYRADIININEAESDKGEPLIYHPEVADLKTFSNHLEVTHDGLINSDFPNINFNDWHVKESTGDARTLAVNANQWAILRWDFENFKDLKANGAGVLEFTTQSVSKGGDYIEKYGEDLGVEFGKVRVIEIFGGDPFWDQKTVTYNNFIEKKVYSDVFNTQMIFDIELSDAPGSKNFITISRPVLQRLLDGTTKGLLIRPLGAVDASFYASENQIENNTPKLHFNIKK</sequence>
<dbReference type="OrthoDB" id="7053590at2"/>
<dbReference type="RefSeq" id="WP_072401154.1">
    <property type="nucleotide sequence ID" value="NZ_FPKV01000002.1"/>
</dbReference>
<reference evidence="1 2" key="1">
    <citation type="submission" date="2016-10" db="EMBL/GenBank/DDBJ databases">
        <authorList>
            <person name="de Groot N.N."/>
        </authorList>
    </citation>
    <scope>NUCLEOTIDE SEQUENCE [LARGE SCALE GENOMIC DNA]</scope>
    <source>
        <strain evidence="1 2">DSM 18180</strain>
    </source>
</reference>
<organism evidence="1 2">
    <name type="scientific">Flaviramulus basaltis</name>
    <dbReference type="NCBI Taxonomy" id="369401"/>
    <lineage>
        <taxon>Bacteria</taxon>
        <taxon>Pseudomonadati</taxon>
        <taxon>Bacteroidota</taxon>
        <taxon>Flavobacteriia</taxon>
        <taxon>Flavobacteriales</taxon>
        <taxon>Flavobacteriaceae</taxon>
        <taxon>Flaviramulus</taxon>
    </lineage>
</organism>
<keyword evidence="2" id="KW-1185">Reference proteome</keyword>
<protein>
    <submittedName>
        <fullName evidence="1">Uncharacterized protein</fullName>
    </submittedName>
</protein>
<accession>A0A1K2IGT8</accession>